<protein>
    <submittedName>
        <fullName evidence="2">FecR domain-containing protein</fullName>
    </submittedName>
</protein>
<dbReference type="PANTHER" id="PTHR38731:SF1">
    <property type="entry name" value="FECR PROTEIN DOMAIN-CONTAINING PROTEIN"/>
    <property type="match status" value="1"/>
</dbReference>
<dbReference type="OrthoDB" id="5335024at2"/>
<dbReference type="InterPro" id="IPR006860">
    <property type="entry name" value="FecR"/>
</dbReference>
<accession>A0A5R8Y038</accession>
<comment type="caution">
    <text evidence="2">The sequence shown here is derived from an EMBL/GenBank/DDBJ whole genome shotgun (WGS) entry which is preliminary data.</text>
</comment>
<evidence type="ECO:0000313" key="3">
    <source>
        <dbReference type="Proteomes" id="UP000308901"/>
    </source>
</evidence>
<dbReference type="RefSeq" id="WP_138152772.1">
    <property type="nucleotide sequence ID" value="NZ_VANU01000004.1"/>
</dbReference>
<organism evidence="2 3">
    <name type="scientific">Arcobacter arenosus</name>
    <dbReference type="NCBI Taxonomy" id="2576037"/>
    <lineage>
        <taxon>Bacteria</taxon>
        <taxon>Pseudomonadati</taxon>
        <taxon>Campylobacterota</taxon>
        <taxon>Epsilonproteobacteria</taxon>
        <taxon>Campylobacterales</taxon>
        <taxon>Arcobacteraceae</taxon>
        <taxon>Arcobacter</taxon>
    </lineage>
</organism>
<feature type="domain" description="FecR protein" evidence="1">
    <location>
        <begin position="54"/>
        <end position="140"/>
    </location>
</feature>
<proteinExistence type="predicted"/>
<dbReference type="AlphaFoldDB" id="A0A5R8Y038"/>
<dbReference type="Pfam" id="PF04773">
    <property type="entry name" value="FecR"/>
    <property type="match status" value="1"/>
</dbReference>
<gene>
    <name evidence="2" type="ORF">FDK22_09890</name>
</gene>
<reference evidence="2 3" key="1">
    <citation type="submission" date="2019-05" db="EMBL/GenBank/DDBJ databases">
        <title>Arcobacter sp. nov., isolated from sea sediment.</title>
        <authorList>
            <person name="Kim W."/>
        </authorList>
    </citation>
    <scope>NUCLEOTIDE SEQUENCE [LARGE SCALE GENOMIC DNA]</scope>
    <source>
        <strain evidence="2 3">CAU 1517</strain>
    </source>
</reference>
<evidence type="ECO:0000259" key="1">
    <source>
        <dbReference type="Pfam" id="PF04773"/>
    </source>
</evidence>
<keyword evidence="3" id="KW-1185">Reference proteome</keyword>
<sequence>MKALLMLLVVGFFSISLAIENSGFIKKLTGEAIIKRDNKIIIVKTGVKIYPKDIIITKNNSSVGIIFKDNTLISLGKNTEFIIEEYTFNPEEKQEAFISRITKGTLSCLTGLMPKLNPDAMKIKAKTASIGIRGTHFLISVD</sequence>
<dbReference type="EMBL" id="VANU01000004">
    <property type="protein sequence ID" value="TLP37621.1"/>
    <property type="molecule type" value="Genomic_DNA"/>
</dbReference>
<dbReference type="Proteomes" id="UP000308901">
    <property type="component" value="Unassembled WGS sequence"/>
</dbReference>
<evidence type="ECO:0000313" key="2">
    <source>
        <dbReference type="EMBL" id="TLP37621.1"/>
    </source>
</evidence>
<dbReference type="PANTHER" id="PTHR38731">
    <property type="entry name" value="LIPL45-RELATED LIPOPROTEIN-RELATED"/>
    <property type="match status" value="1"/>
</dbReference>
<name>A0A5R8Y038_9BACT</name>